<evidence type="ECO:0000313" key="6">
    <source>
        <dbReference type="EMBL" id="MBF2707295.1"/>
    </source>
</evidence>
<proteinExistence type="predicted"/>
<dbReference type="PANTHER" id="PTHR30329:SF21">
    <property type="entry name" value="LIPOPROTEIN YIAD-RELATED"/>
    <property type="match status" value="1"/>
</dbReference>
<evidence type="ECO:0000256" key="1">
    <source>
        <dbReference type="ARBA" id="ARBA00004442"/>
    </source>
</evidence>
<sequence length="263" mass="30303">MNRGLKILFLLFYGYLSAQEDSVQSVYFDFDKFSLNKTQINTIIGLINSPDFSQFEAIQLYGYCDDRGSEDYNDKLSNKRVATVQKTLLSNGVLQNKIFICEGRGRVVLVKDSIKNLQKTRDQNRRVDLIFIKKTVYTSFPENPKAGDLIILERVSFEMGSSVLSLKAKKELDRIVVLLEKHKTLRFEIKGHVCCTSSKYTDAIDKETQDRNLSTNRAKNVFVYLHSKGISPYRMSYKGYGNRFPLGKEDAQDRRVELFITKL</sequence>
<comment type="subcellular location">
    <subcellularLocation>
        <location evidence="1">Cell outer membrane</location>
    </subcellularLocation>
</comment>
<feature type="domain" description="OmpA-like" evidence="5">
    <location>
        <begin position="15"/>
        <end position="135"/>
    </location>
</feature>
<evidence type="ECO:0000256" key="3">
    <source>
        <dbReference type="ARBA" id="ARBA00023237"/>
    </source>
</evidence>
<keyword evidence="7" id="KW-1185">Reference proteome</keyword>
<evidence type="ECO:0000313" key="7">
    <source>
        <dbReference type="Proteomes" id="UP000646211"/>
    </source>
</evidence>
<dbReference type="Gene3D" id="3.30.1330.60">
    <property type="entry name" value="OmpA-like domain"/>
    <property type="match status" value="2"/>
</dbReference>
<dbReference type="InterPro" id="IPR050330">
    <property type="entry name" value="Bact_OuterMem_StrucFunc"/>
</dbReference>
<accession>A0A930XTB5</accession>
<dbReference type="Proteomes" id="UP000646211">
    <property type="component" value="Unassembled WGS sequence"/>
</dbReference>
<dbReference type="InterPro" id="IPR036737">
    <property type="entry name" value="OmpA-like_sf"/>
</dbReference>
<dbReference type="CDD" id="cd07185">
    <property type="entry name" value="OmpA_C-like"/>
    <property type="match status" value="2"/>
</dbReference>
<dbReference type="PRINTS" id="PR01021">
    <property type="entry name" value="OMPADOMAIN"/>
</dbReference>
<dbReference type="SUPFAM" id="SSF103088">
    <property type="entry name" value="OmpA-like"/>
    <property type="match status" value="2"/>
</dbReference>
<keyword evidence="3" id="KW-0998">Cell outer membrane</keyword>
<dbReference type="GO" id="GO:0009279">
    <property type="term" value="C:cell outer membrane"/>
    <property type="evidence" value="ECO:0007669"/>
    <property type="project" value="UniProtKB-SubCell"/>
</dbReference>
<feature type="domain" description="OmpA-like" evidence="5">
    <location>
        <begin position="144"/>
        <end position="263"/>
    </location>
</feature>
<evidence type="ECO:0000256" key="4">
    <source>
        <dbReference type="PROSITE-ProRule" id="PRU00473"/>
    </source>
</evidence>
<dbReference type="AlphaFoldDB" id="A0A930XTB5"/>
<dbReference type="InterPro" id="IPR006664">
    <property type="entry name" value="OMP_bac"/>
</dbReference>
<dbReference type="PROSITE" id="PS51123">
    <property type="entry name" value="OMPA_2"/>
    <property type="match status" value="2"/>
</dbReference>
<dbReference type="PANTHER" id="PTHR30329">
    <property type="entry name" value="STATOR ELEMENT OF FLAGELLAR MOTOR COMPLEX"/>
    <property type="match status" value="1"/>
</dbReference>
<comment type="caution">
    <text evidence="6">The sequence shown here is derived from an EMBL/GenBank/DDBJ whole genome shotgun (WGS) entry which is preliminary data.</text>
</comment>
<organism evidence="6 7">
    <name type="scientific">Flavobacterium soyangense</name>
    <dbReference type="NCBI Taxonomy" id="2023265"/>
    <lineage>
        <taxon>Bacteria</taxon>
        <taxon>Pseudomonadati</taxon>
        <taxon>Bacteroidota</taxon>
        <taxon>Flavobacteriia</taxon>
        <taxon>Flavobacteriales</taxon>
        <taxon>Flavobacteriaceae</taxon>
        <taxon>Flavobacterium</taxon>
    </lineage>
</organism>
<dbReference type="RefSeq" id="WP_194310559.1">
    <property type="nucleotide sequence ID" value="NZ_JADHEC010000002.1"/>
</dbReference>
<gene>
    <name evidence="6" type="ORF">IR213_01615</name>
</gene>
<dbReference type="Pfam" id="PF00691">
    <property type="entry name" value="OmpA"/>
    <property type="match status" value="2"/>
</dbReference>
<protein>
    <submittedName>
        <fullName evidence="6">OmpA family protein</fullName>
    </submittedName>
</protein>
<keyword evidence="2 4" id="KW-0472">Membrane</keyword>
<evidence type="ECO:0000256" key="2">
    <source>
        <dbReference type="ARBA" id="ARBA00023136"/>
    </source>
</evidence>
<dbReference type="InterPro" id="IPR006665">
    <property type="entry name" value="OmpA-like"/>
</dbReference>
<dbReference type="EMBL" id="JADHEC010000002">
    <property type="protein sequence ID" value="MBF2707295.1"/>
    <property type="molecule type" value="Genomic_DNA"/>
</dbReference>
<reference evidence="6" key="1">
    <citation type="submission" date="2020-11" db="EMBL/GenBank/DDBJ databases">
        <title>Genome of Flavobacterium soyangense.</title>
        <authorList>
            <person name="Liu Q."/>
            <person name="Xin Y.-H."/>
        </authorList>
    </citation>
    <scope>NUCLEOTIDE SEQUENCE</scope>
    <source>
        <strain evidence="6">CGMCC 1.13493</strain>
    </source>
</reference>
<name>A0A930XTB5_9FLAO</name>
<evidence type="ECO:0000259" key="5">
    <source>
        <dbReference type="PROSITE" id="PS51123"/>
    </source>
</evidence>